<evidence type="ECO:0000256" key="1">
    <source>
        <dbReference type="ARBA" id="ARBA00004141"/>
    </source>
</evidence>
<feature type="domain" description="Cation efflux protein transmembrane" evidence="7">
    <location>
        <begin position="615"/>
        <end position="794"/>
    </location>
</feature>
<gene>
    <name evidence="8" type="ORF">K437DRAFT_254218</name>
</gene>
<feature type="region of interest" description="Disordered" evidence="5">
    <location>
        <begin position="435"/>
        <end position="461"/>
    </location>
</feature>
<keyword evidence="3 6" id="KW-1133">Transmembrane helix</keyword>
<dbReference type="OMA" id="HIWQLTP"/>
<keyword evidence="9" id="KW-1185">Reference proteome</keyword>
<sequence>MSQPSTTDQHVGDVLARPSAGAAAGAGEPIAAASSNTQSTSSSPSSAQPILSTRLTGASPKKAPPAGKKKHKSVKSLTREYETHNVSPSSSFTSFPSIPSSADVSSSSSGLTPPKASAASLQGQQARDRASSHGSLTASGQHAHQASVLLASPSYPSTLNIEDPRPRTLSASSTSSYSAQQHGRSASSVRLASPSYPSSFLPPERQSSSGTNTGSGSSMTTQIATTAGVPSSSRETHPLKMHRRKQSKEKAERERQEQERLKRHQPQHGGESSEPSGLPIVSISTDDLSSAQVQTELEDDELYEDMDAVGELGTSSSSSLANGLSSSNGDSHKPFAQMTPAERREHSRRHSRVHERNLSAFFPQPGTEAEEEADQAKAKAAYAAVGAGPDPIKEAGRPAINISSSPDLLRVAPSMDRRNSSNTSSIGSFISISPASDMELSPSKSKRGHHHRHSVSFAAYDQQPSATDTAMYLSKSHSHDHHERMQGSHDHHHRHHDHDHGHGHEHGQAHAVEALNSPGKLMQHLPTLPASARPRFLFGSLNFGLGAALWVAGQAGDSLAVTGLGYLVVFDAFGVLSEVGSRMAQESWRQELDRRYRSGGKMMRGHTSVEQIRRPYGPHRFETILHFSQSIYLLFSAIYVLKESIEHALLEGSEEHEEADVGLVLPTWLLLLATAVCIFSNVVLKNHAKLVAACGISTAASAAQSMYSGGRGGGHHARRTSVLTSPTTIAGPFLGLFANPFSLTVLFFSASLLFSAVFMPPFQVAALDKVLAGLESLSMFCIAYPASKALGLVLLQTAPPPDSPQYVQLIKALQRLEEEPLVTYIAPPRIWQLTPSTSAVTSSDGASPRKHNSFANLTQSTSRAPALIANVQIFLKSEASDAELHDLTRKAWERLAPSVGAVAGLRAGESLRGGMRAGEIVIQVEREGKKEYVMQHHTHAHASDHHHHHHGHGHSHTNDHSHGHDHDHDHHQHEHHGHAHSHVPDISHSHSQGIGNGNGHSHGHAHSHASHAHASDASNHATHAHVGSHHHHHH</sequence>
<organism evidence="8 9">
    <name type="scientific">Tilletiaria anomala (strain ATCC 24038 / CBS 436.72 / UBC 951)</name>
    <dbReference type="NCBI Taxonomy" id="1037660"/>
    <lineage>
        <taxon>Eukaryota</taxon>
        <taxon>Fungi</taxon>
        <taxon>Dikarya</taxon>
        <taxon>Basidiomycota</taxon>
        <taxon>Ustilaginomycotina</taxon>
        <taxon>Exobasidiomycetes</taxon>
        <taxon>Georgefischeriales</taxon>
        <taxon>Tilletiariaceae</taxon>
        <taxon>Tilletiaria</taxon>
    </lineage>
</organism>
<evidence type="ECO:0000256" key="5">
    <source>
        <dbReference type="SAM" id="MobiDB-lite"/>
    </source>
</evidence>
<dbReference type="STRING" id="1037660.A0A066WF97"/>
<feature type="compositionally biased region" description="Basic residues" evidence="5">
    <location>
        <begin position="1001"/>
        <end position="1011"/>
    </location>
</feature>
<feature type="transmembrane region" description="Helical" evidence="6">
    <location>
        <begin position="729"/>
        <end position="758"/>
    </location>
</feature>
<dbReference type="Proteomes" id="UP000027361">
    <property type="component" value="Unassembled WGS sequence"/>
</dbReference>
<feature type="compositionally biased region" description="Low complexity" evidence="5">
    <location>
        <begin position="57"/>
        <end position="66"/>
    </location>
</feature>
<dbReference type="AlphaFoldDB" id="A0A066WF97"/>
<dbReference type="Gene3D" id="1.20.1510.10">
    <property type="entry name" value="Cation efflux protein transmembrane domain"/>
    <property type="match status" value="1"/>
</dbReference>
<dbReference type="RefSeq" id="XP_013245289.1">
    <property type="nucleotide sequence ID" value="XM_013389835.1"/>
</dbReference>
<feature type="transmembrane region" description="Helical" evidence="6">
    <location>
        <begin position="661"/>
        <end position="683"/>
    </location>
</feature>
<dbReference type="GO" id="GO:0030003">
    <property type="term" value="P:intracellular monoatomic cation homeostasis"/>
    <property type="evidence" value="ECO:0007669"/>
    <property type="project" value="UniProtKB-ARBA"/>
</dbReference>
<dbReference type="OrthoDB" id="5382797at2759"/>
<feature type="compositionally biased region" description="Basic residues" evidence="5">
    <location>
        <begin position="1022"/>
        <end position="1034"/>
    </location>
</feature>
<evidence type="ECO:0000256" key="3">
    <source>
        <dbReference type="ARBA" id="ARBA00022989"/>
    </source>
</evidence>
<feature type="compositionally biased region" description="Low complexity" evidence="5">
    <location>
        <begin position="207"/>
        <end position="221"/>
    </location>
</feature>
<evidence type="ECO:0000313" key="9">
    <source>
        <dbReference type="Proteomes" id="UP000027361"/>
    </source>
</evidence>
<dbReference type="GO" id="GO:0016020">
    <property type="term" value="C:membrane"/>
    <property type="evidence" value="ECO:0007669"/>
    <property type="project" value="UniProtKB-SubCell"/>
</dbReference>
<accession>A0A066WF97</accession>
<feature type="compositionally biased region" description="Basic residues" evidence="5">
    <location>
        <begin position="444"/>
        <end position="454"/>
    </location>
</feature>
<evidence type="ECO:0000313" key="8">
    <source>
        <dbReference type="EMBL" id="KDN52441.1"/>
    </source>
</evidence>
<evidence type="ECO:0000259" key="7">
    <source>
        <dbReference type="Pfam" id="PF01545"/>
    </source>
</evidence>
<feature type="compositionally biased region" description="Polar residues" evidence="5">
    <location>
        <begin position="132"/>
        <end position="144"/>
    </location>
</feature>
<feature type="region of interest" description="Disordered" evidence="5">
    <location>
        <begin position="1"/>
        <end position="375"/>
    </location>
</feature>
<feature type="compositionally biased region" description="Basic and acidic residues" evidence="5">
    <location>
        <begin position="480"/>
        <end position="489"/>
    </location>
</feature>
<dbReference type="InterPro" id="IPR058533">
    <property type="entry name" value="Cation_efflux_TM"/>
</dbReference>
<feature type="compositionally biased region" description="Basic and acidic residues" evidence="5">
    <location>
        <begin position="956"/>
        <end position="972"/>
    </location>
</feature>
<dbReference type="InterPro" id="IPR027469">
    <property type="entry name" value="Cation_efflux_TMD_sf"/>
</dbReference>
<comment type="subcellular location">
    <subcellularLocation>
        <location evidence="1">Membrane</location>
        <topology evidence="1">Multi-pass membrane protein</topology>
    </subcellularLocation>
</comment>
<dbReference type="EMBL" id="JMSN01000010">
    <property type="protein sequence ID" value="KDN52441.1"/>
    <property type="molecule type" value="Genomic_DNA"/>
</dbReference>
<feature type="compositionally biased region" description="Low complexity" evidence="5">
    <location>
        <begin position="87"/>
        <end position="109"/>
    </location>
</feature>
<keyword evidence="2 6" id="KW-0812">Transmembrane</keyword>
<reference evidence="8 9" key="1">
    <citation type="submission" date="2014-05" db="EMBL/GenBank/DDBJ databases">
        <title>Draft genome sequence of a rare smut relative, Tilletiaria anomala UBC 951.</title>
        <authorList>
            <consortium name="DOE Joint Genome Institute"/>
            <person name="Toome M."/>
            <person name="Kuo A."/>
            <person name="Henrissat B."/>
            <person name="Lipzen A."/>
            <person name="Tritt A."/>
            <person name="Yoshinaga Y."/>
            <person name="Zane M."/>
            <person name="Barry K."/>
            <person name="Grigoriev I.V."/>
            <person name="Spatafora J.W."/>
            <person name="Aimea M.C."/>
        </authorList>
    </citation>
    <scope>NUCLEOTIDE SEQUENCE [LARGE SCALE GENOMIC DNA]</scope>
    <source>
        <strain evidence="8 9">UBC 951</strain>
    </source>
</reference>
<evidence type="ECO:0000256" key="2">
    <source>
        <dbReference type="ARBA" id="ARBA00022692"/>
    </source>
</evidence>
<dbReference type="SUPFAM" id="SSF161111">
    <property type="entry name" value="Cation efflux protein transmembrane domain-like"/>
    <property type="match status" value="1"/>
</dbReference>
<feature type="compositionally biased region" description="Low complexity" evidence="5">
    <location>
        <begin position="315"/>
        <end position="329"/>
    </location>
</feature>
<dbReference type="HOGENOM" id="CLU_007463_0_0_1"/>
<dbReference type="GeneID" id="25263795"/>
<feature type="compositionally biased region" description="Polar residues" evidence="5">
    <location>
        <begin position="282"/>
        <end position="295"/>
    </location>
</feature>
<name>A0A066WF97_TILAU</name>
<feature type="compositionally biased region" description="Basic and acidic residues" evidence="5">
    <location>
        <begin position="248"/>
        <end position="260"/>
    </location>
</feature>
<feature type="compositionally biased region" description="Low complexity" evidence="5">
    <location>
        <begin position="170"/>
        <end position="179"/>
    </location>
</feature>
<protein>
    <recommendedName>
        <fullName evidence="7">Cation efflux protein transmembrane domain-containing protein</fullName>
    </recommendedName>
</protein>
<comment type="caution">
    <text evidence="8">The sequence shown here is derived from an EMBL/GenBank/DDBJ whole genome shotgun (WGS) entry which is preliminary data.</text>
</comment>
<feature type="region of interest" description="Disordered" evidence="5">
    <location>
        <begin position="476"/>
        <end position="508"/>
    </location>
</feature>
<feature type="compositionally biased region" description="Polar residues" evidence="5">
    <location>
        <begin position="222"/>
        <end position="233"/>
    </location>
</feature>
<evidence type="ECO:0000256" key="6">
    <source>
        <dbReference type="SAM" id="Phobius"/>
    </source>
</evidence>
<dbReference type="GO" id="GO:0008324">
    <property type="term" value="F:monoatomic cation transmembrane transporter activity"/>
    <property type="evidence" value="ECO:0007669"/>
    <property type="project" value="InterPro"/>
</dbReference>
<dbReference type="Pfam" id="PF01545">
    <property type="entry name" value="Cation_efflux"/>
    <property type="match status" value="1"/>
</dbReference>
<keyword evidence="4 6" id="KW-0472">Membrane</keyword>
<feature type="compositionally biased region" description="Basic and acidic residues" evidence="5">
    <location>
        <begin position="498"/>
        <end position="508"/>
    </location>
</feature>
<feature type="compositionally biased region" description="Basic residues" evidence="5">
    <location>
        <begin position="939"/>
        <end position="955"/>
    </location>
</feature>
<evidence type="ECO:0000256" key="4">
    <source>
        <dbReference type="ARBA" id="ARBA00023136"/>
    </source>
</evidence>
<proteinExistence type="predicted"/>
<dbReference type="GO" id="GO:0098771">
    <property type="term" value="P:inorganic ion homeostasis"/>
    <property type="evidence" value="ECO:0007669"/>
    <property type="project" value="UniProtKB-ARBA"/>
</dbReference>
<dbReference type="InParanoid" id="A0A066WF97"/>
<feature type="compositionally biased region" description="Acidic residues" evidence="5">
    <location>
        <begin position="296"/>
        <end position="308"/>
    </location>
</feature>
<feature type="compositionally biased region" description="Low complexity" evidence="5">
    <location>
        <begin position="16"/>
        <end position="49"/>
    </location>
</feature>
<feature type="region of interest" description="Disordered" evidence="5">
    <location>
        <begin position="939"/>
        <end position="1034"/>
    </location>
</feature>
<feature type="compositionally biased region" description="Polar residues" evidence="5">
    <location>
        <begin position="180"/>
        <end position="198"/>
    </location>
</feature>